<keyword evidence="4" id="KW-0229">DNA integration</keyword>
<comment type="function">
    <text evidence="7">Site-specific tyrosine recombinase, which acts by catalyzing the cutting and rejoining of the recombining DNA molecules. The XerC-XerD complex is essential to convert dimers of the bacterial chromosome into monomers to permit their segregation at cell division. It also contributes to the segregational stability of plasmids.</text>
</comment>
<dbReference type="InterPro" id="IPR013762">
    <property type="entry name" value="Integrase-like_cat_sf"/>
</dbReference>
<evidence type="ECO:0000256" key="8">
    <source>
        <dbReference type="ARBA" id="ARBA00038613"/>
    </source>
</evidence>
<dbReference type="AlphaFoldDB" id="A0A410H372"/>
<dbReference type="RefSeq" id="WP_128384885.1">
    <property type="nucleotide sequence ID" value="NZ_CP035033.1"/>
</dbReference>
<evidence type="ECO:0000256" key="7">
    <source>
        <dbReference type="ARBA" id="ARBA00037721"/>
    </source>
</evidence>
<dbReference type="PROSITE" id="PS51898">
    <property type="entry name" value="TYR_RECOMBINASE"/>
    <property type="match status" value="1"/>
</dbReference>
<dbReference type="GO" id="GO:0003677">
    <property type="term" value="F:DNA binding"/>
    <property type="evidence" value="ECO:0007669"/>
    <property type="project" value="UniProtKB-KW"/>
</dbReference>
<evidence type="ECO:0000256" key="6">
    <source>
        <dbReference type="ARBA" id="ARBA00023172"/>
    </source>
</evidence>
<dbReference type="InterPro" id="IPR050090">
    <property type="entry name" value="Tyrosine_recombinase_XerCD"/>
</dbReference>
<evidence type="ECO:0000256" key="3">
    <source>
        <dbReference type="ARBA" id="ARBA00022490"/>
    </source>
</evidence>
<dbReference type="Gene3D" id="1.10.150.130">
    <property type="match status" value="1"/>
</dbReference>
<dbReference type="CDD" id="cd01193">
    <property type="entry name" value="INT_IntI_C"/>
    <property type="match status" value="1"/>
</dbReference>
<evidence type="ECO:0000256" key="1">
    <source>
        <dbReference type="ARBA" id="ARBA00004496"/>
    </source>
</evidence>
<dbReference type="GO" id="GO:0006310">
    <property type="term" value="P:DNA recombination"/>
    <property type="evidence" value="ECO:0007669"/>
    <property type="project" value="UniProtKB-KW"/>
</dbReference>
<dbReference type="GO" id="GO:0005737">
    <property type="term" value="C:cytoplasm"/>
    <property type="evidence" value="ECO:0007669"/>
    <property type="project" value="UniProtKB-SubCell"/>
</dbReference>
<gene>
    <name evidence="10" type="ORF">EPV75_06745</name>
</gene>
<dbReference type="Proteomes" id="UP000285478">
    <property type="component" value="Chromosome"/>
</dbReference>
<comment type="similarity">
    <text evidence="2">Belongs to the 'phage' integrase family.</text>
</comment>
<dbReference type="Pfam" id="PF00589">
    <property type="entry name" value="Phage_integrase"/>
    <property type="match status" value="1"/>
</dbReference>
<keyword evidence="11" id="KW-1185">Reference proteome</keyword>
<dbReference type="InterPro" id="IPR011946">
    <property type="entry name" value="Integrase_integron-type"/>
</dbReference>
<dbReference type="PANTHER" id="PTHR30349">
    <property type="entry name" value="PHAGE INTEGRASE-RELATED"/>
    <property type="match status" value="1"/>
</dbReference>
<evidence type="ECO:0000256" key="2">
    <source>
        <dbReference type="ARBA" id="ARBA00008857"/>
    </source>
</evidence>
<evidence type="ECO:0000313" key="10">
    <source>
        <dbReference type="EMBL" id="QAB15379.1"/>
    </source>
</evidence>
<dbReference type="Gene3D" id="1.10.443.10">
    <property type="entry name" value="Intergrase catalytic core"/>
    <property type="match status" value="1"/>
</dbReference>
<accession>A0A410H372</accession>
<comment type="subcellular location">
    <subcellularLocation>
        <location evidence="1">Cytoplasm</location>
    </subcellularLocation>
</comment>
<dbReference type="NCBIfam" id="TIGR02249">
    <property type="entry name" value="integrase_gron"/>
    <property type="match status" value="1"/>
</dbReference>
<dbReference type="InterPro" id="IPR004107">
    <property type="entry name" value="Integrase_SAM-like_N"/>
</dbReference>
<dbReference type="KEGG" id="htr:EPV75_06745"/>
<name>A0A410H372_9GAMM</name>
<keyword evidence="5" id="KW-0238">DNA-binding</keyword>
<evidence type="ECO:0000256" key="4">
    <source>
        <dbReference type="ARBA" id="ARBA00022908"/>
    </source>
</evidence>
<reference evidence="10 11" key="1">
    <citation type="journal article" date="2018" name="Environ. Microbiol.">
        <title>Genomes of ubiquitous marine and hypersaline Hydrogenovibrio, Thiomicrorhabdus and Thiomicrospira spp. encode a diversity of mechanisms to sustain chemolithoautotrophy in heterogeneous environments.</title>
        <authorList>
            <person name="Scott K.M."/>
            <person name="Williams J."/>
            <person name="Porter C.M.B."/>
            <person name="Russel S."/>
            <person name="Harmer T.L."/>
            <person name="Paul J.H."/>
            <person name="Antonen K.M."/>
            <person name="Bridges M.K."/>
            <person name="Camper G.J."/>
            <person name="Campla C.K."/>
            <person name="Casella L.G."/>
            <person name="Chase E."/>
            <person name="Conrad J.W."/>
            <person name="Cruz M.C."/>
            <person name="Dunlap D.S."/>
            <person name="Duran L."/>
            <person name="Fahsbender E.M."/>
            <person name="Goldsmith D.B."/>
            <person name="Keeley R.F."/>
            <person name="Kondoff M.R."/>
            <person name="Kussy B.I."/>
            <person name="Lane M.K."/>
            <person name="Lawler S."/>
            <person name="Leigh B.A."/>
            <person name="Lewis C."/>
            <person name="Lostal L.M."/>
            <person name="Marking D."/>
            <person name="Mancera P.A."/>
            <person name="McClenthan E.C."/>
            <person name="McIntyre E.A."/>
            <person name="Mine J.A."/>
            <person name="Modi S."/>
            <person name="Moore B.D."/>
            <person name="Morgan W.A."/>
            <person name="Nelson K.M."/>
            <person name="Nguyen K.N."/>
            <person name="Ogburn N."/>
            <person name="Parrino D.G."/>
            <person name="Pedapudi A.D."/>
            <person name="Pelham R.P."/>
            <person name="Preece A.M."/>
            <person name="Rampersad E.A."/>
            <person name="Richardson J.C."/>
            <person name="Rodgers C.M."/>
            <person name="Schaffer B.L."/>
            <person name="Sheridan N.E."/>
            <person name="Solone M.R."/>
            <person name="Staley Z.R."/>
            <person name="Tabuchi M."/>
            <person name="Waide R.J."/>
            <person name="Wanjugi P.W."/>
            <person name="Young S."/>
            <person name="Clum A."/>
            <person name="Daum C."/>
            <person name="Huntemann M."/>
            <person name="Ivanova N."/>
            <person name="Kyrpides N."/>
            <person name="Mikhailova N."/>
            <person name="Palaniappan K."/>
            <person name="Pillay M."/>
            <person name="Reddy T.B.K."/>
            <person name="Shapiro N."/>
            <person name="Stamatis D."/>
            <person name="Varghese N."/>
            <person name="Woyke T."/>
            <person name="Boden R."/>
            <person name="Freyermuth S.K."/>
            <person name="Kerfeld C.A."/>
        </authorList>
    </citation>
    <scope>NUCLEOTIDE SEQUENCE [LARGE SCALE GENOMIC DNA]</scope>
    <source>
        <strain evidence="10 11">JR-2</strain>
    </source>
</reference>
<dbReference type="InterPro" id="IPR002104">
    <property type="entry name" value="Integrase_catalytic"/>
</dbReference>
<proteinExistence type="inferred from homology"/>
<feature type="domain" description="Tyr recombinase" evidence="9">
    <location>
        <begin position="108"/>
        <end position="321"/>
    </location>
</feature>
<dbReference type="FunFam" id="1.10.443.10:FF:000007">
    <property type="entry name" value="Tyrosine recombinase XerC"/>
    <property type="match status" value="1"/>
</dbReference>
<evidence type="ECO:0000259" key="9">
    <source>
        <dbReference type="PROSITE" id="PS51898"/>
    </source>
</evidence>
<keyword evidence="3" id="KW-0963">Cytoplasm</keyword>
<protein>
    <submittedName>
        <fullName evidence="10">Integron integrase</fullName>
    </submittedName>
</protein>
<keyword evidence="6" id="KW-0233">DNA recombination</keyword>
<organism evidence="10 11">
    <name type="scientific">Hydrogenovibrio thermophilus</name>
    <dbReference type="NCBI Taxonomy" id="265883"/>
    <lineage>
        <taxon>Bacteria</taxon>
        <taxon>Pseudomonadati</taxon>
        <taxon>Pseudomonadota</taxon>
        <taxon>Gammaproteobacteria</taxon>
        <taxon>Thiotrichales</taxon>
        <taxon>Piscirickettsiaceae</taxon>
        <taxon>Hydrogenovibrio</taxon>
    </lineage>
</organism>
<dbReference type="InterPro" id="IPR011010">
    <property type="entry name" value="DNA_brk_join_enz"/>
</dbReference>
<dbReference type="GO" id="GO:0015074">
    <property type="term" value="P:DNA integration"/>
    <property type="evidence" value="ECO:0007669"/>
    <property type="project" value="UniProtKB-KW"/>
</dbReference>
<evidence type="ECO:0000256" key="5">
    <source>
        <dbReference type="ARBA" id="ARBA00023125"/>
    </source>
</evidence>
<evidence type="ECO:0000313" key="11">
    <source>
        <dbReference type="Proteomes" id="UP000285478"/>
    </source>
</evidence>
<dbReference type="InterPro" id="IPR010998">
    <property type="entry name" value="Integrase_recombinase_N"/>
</dbReference>
<dbReference type="PANTHER" id="PTHR30349:SF64">
    <property type="entry name" value="PROPHAGE INTEGRASE INTD-RELATED"/>
    <property type="match status" value="1"/>
</dbReference>
<dbReference type="EMBL" id="CP035033">
    <property type="protein sequence ID" value="QAB15379.1"/>
    <property type="molecule type" value="Genomic_DNA"/>
</dbReference>
<dbReference type="Pfam" id="PF13495">
    <property type="entry name" value="Phage_int_SAM_4"/>
    <property type="match status" value="1"/>
</dbReference>
<dbReference type="SUPFAM" id="SSF56349">
    <property type="entry name" value="DNA breaking-rejoining enzymes"/>
    <property type="match status" value="1"/>
</dbReference>
<comment type="subunit">
    <text evidence="8">Forms a cyclic heterotetrameric complex composed of two molecules of XerC and two molecules of XerD.</text>
</comment>
<sequence>MNNTPKKTLLLDEMRAKLRREGYAYSTENSYCDWVRRFVKFHAFESREAMLVDSSQKVESFLTDLAVVQNVAPSTQNQALNALVYCYNRVLNAPFSDVKASRSRKEPRIPVVLTKEEVGQVLSLMDGAPGLIVKLLYASGLRITEAVRLRVQDIDFGFKQITVRDGKGKKDRVTPLANNLMPLLEAQLQKVQTLHQQDLEQGFGSVYLPYALAKKYPNAEFELAWQYVFPSSNLAEDPRSGITRRHHVDQSLVNKAIKRSVKQCGILKKVSAHTFRHSFATHLLQTGTDIRTIQSLLGHANLQTTMIYTHVLKQGGQGVASPFDAL</sequence>